<dbReference type="Proteomes" id="UP000267516">
    <property type="component" value="Segment"/>
</dbReference>
<protein>
    <submittedName>
        <fullName evidence="1">ORF1210</fullName>
    </submittedName>
</protein>
<proteinExistence type="predicted"/>
<dbReference type="EMBL" id="MF768985">
    <property type="protein sequence ID" value="ATU84203.1"/>
    <property type="molecule type" value="Genomic_DNA"/>
</dbReference>
<organism evidence="1">
    <name type="scientific">White spot syndrome virus</name>
    <dbReference type="NCBI Taxonomy" id="342409"/>
    <lineage>
        <taxon>Viruses</taxon>
        <taxon>Viruses incertae sedis</taxon>
        <taxon>Naldaviricetes</taxon>
        <taxon>Nimaviridae</taxon>
        <taxon>Whispovirus</taxon>
    </lineage>
</organism>
<name>A0A2D3I742_9VIRU</name>
<sequence>MDFLSGSLVYWPIDQYPFQYNRKNRYHIQHQNDAIGIRIRVPNLPLLYRITLYCPKIPATH</sequence>
<reference evidence="1" key="1">
    <citation type="journal article" date="2018" name="Aquaculture">
        <title>Complete genome sequence of a white spot syndrome virus associated with a disease incursion in Australia.</title>
        <authorList>
            <person name="Oakey J."/>
            <person name="Smith C.S."/>
        </authorList>
    </citation>
    <scope>NUCLEOTIDE SEQUENCE [LARGE SCALE GENOMIC DNA]</scope>
    <source>
        <strain evidence="1">WSSV-AU</strain>
    </source>
</reference>
<accession>A0A2D3I742</accession>
<evidence type="ECO:0000313" key="1">
    <source>
        <dbReference type="EMBL" id="ATU84203.1"/>
    </source>
</evidence>